<sequence length="528" mass="59099">MQTLPKSSVLLRCDISSQCEFIQCISDTRSAEVRESFLAIRFGLELGIVYVSREILTESGDLATLSLPAQDSSKGYSWTLHHGSTYIVYGRQNRPRESFKIHDLIEDLDHGHDLPSAKDKIPRSNVLPGTGAKLSEGFSCPAPGTPVVSRSKIEAYPGWPGFSRDPHLLSAFDAAMSISAGNELGKLCLAKFSIQRVKELRQQYNGNQIFELLPLTGLDITRRNGFRAGMNRRNDCYLWTRLITTKAGHGRRKLYAISHMSCVGALKCVNLSCSYRATTGECNVSDWPTGIHREHKYTVGDFVPAEGHRCSHCGFTAMCYDACDAKIYFVLPSKRETRSSIVEEVSHMSRCAIHVGNHSHPPRSSAPRHLVDLVEGTVKEEFHRNPKSPPSVVRKQAIASVLEKLASGSLSPAMTDEQKFELFRGISSVAHPDKVLNMIKSIRRAATSTGELSAIAEMQKNTIYRTVQRSLFPGQADIDSMCHILEFPTKPERERTCLFHFEQSLQMHTKQGIIPENRDEHIALWRRM</sequence>
<reference evidence="1 2" key="1">
    <citation type="submission" date="2024-09" db="EMBL/GenBank/DDBJ databases">
        <title>Chromosome-scale assembly of Riccia sorocarpa.</title>
        <authorList>
            <person name="Paukszto L."/>
        </authorList>
    </citation>
    <scope>NUCLEOTIDE SEQUENCE [LARGE SCALE GENOMIC DNA]</scope>
    <source>
        <strain evidence="1">LP-2024</strain>
        <tissue evidence="1">Aerial parts of the thallus</tissue>
    </source>
</reference>
<evidence type="ECO:0000313" key="1">
    <source>
        <dbReference type="EMBL" id="KAL3692996.1"/>
    </source>
</evidence>
<accession>A0ABD3HSA4</accession>
<evidence type="ECO:0000313" key="2">
    <source>
        <dbReference type="Proteomes" id="UP001633002"/>
    </source>
</evidence>
<name>A0ABD3HSA4_9MARC</name>
<dbReference type="EMBL" id="JBJQOH010000003">
    <property type="protein sequence ID" value="KAL3692996.1"/>
    <property type="molecule type" value="Genomic_DNA"/>
</dbReference>
<dbReference type="Proteomes" id="UP001633002">
    <property type="component" value="Unassembled WGS sequence"/>
</dbReference>
<proteinExistence type="predicted"/>
<dbReference type="AlphaFoldDB" id="A0ABD3HSA4"/>
<organism evidence="1 2">
    <name type="scientific">Riccia sorocarpa</name>
    <dbReference type="NCBI Taxonomy" id="122646"/>
    <lineage>
        <taxon>Eukaryota</taxon>
        <taxon>Viridiplantae</taxon>
        <taxon>Streptophyta</taxon>
        <taxon>Embryophyta</taxon>
        <taxon>Marchantiophyta</taxon>
        <taxon>Marchantiopsida</taxon>
        <taxon>Marchantiidae</taxon>
        <taxon>Marchantiales</taxon>
        <taxon>Ricciaceae</taxon>
        <taxon>Riccia</taxon>
    </lineage>
</organism>
<gene>
    <name evidence="1" type="ORF">R1sor_006647</name>
</gene>
<keyword evidence="2" id="KW-1185">Reference proteome</keyword>
<protein>
    <submittedName>
        <fullName evidence="1">Uncharacterized protein</fullName>
    </submittedName>
</protein>
<comment type="caution">
    <text evidence="1">The sequence shown here is derived from an EMBL/GenBank/DDBJ whole genome shotgun (WGS) entry which is preliminary data.</text>
</comment>